<organism evidence="1 2">
    <name type="scientific">Variovorax paradoxus</name>
    <dbReference type="NCBI Taxonomy" id="34073"/>
    <lineage>
        <taxon>Bacteria</taxon>
        <taxon>Pseudomonadati</taxon>
        <taxon>Pseudomonadota</taxon>
        <taxon>Betaproteobacteria</taxon>
        <taxon>Burkholderiales</taxon>
        <taxon>Comamonadaceae</taxon>
        <taxon>Variovorax</taxon>
    </lineage>
</organism>
<proteinExistence type="predicted"/>
<evidence type="ECO:0000313" key="1">
    <source>
        <dbReference type="EMBL" id="KIQ35312.1"/>
    </source>
</evidence>
<dbReference type="EMBL" id="JXQQ01000010">
    <property type="protein sequence ID" value="KIQ35312.1"/>
    <property type="molecule type" value="Genomic_DNA"/>
</dbReference>
<dbReference type="AlphaFoldDB" id="A0A0D0LAM1"/>
<sequence>MRARIAEDTHHAHQCRFIICTHVKWLYAQSQRADRDHLRISRRQAAHWPDTLIRQHVHRDRAAAKLKVNVIDRVGICASASETNSACGLRAFEAMPPASTMQRHL</sequence>
<protein>
    <submittedName>
        <fullName evidence="1">Uncharacterized protein</fullName>
    </submittedName>
</protein>
<reference evidence="1 2" key="1">
    <citation type="submission" date="2014-12" db="EMBL/GenBank/DDBJ databases">
        <title>16Stimator: statistical estimation of ribosomal gene copy numbers from draft genome assemblies.</title>
        <authorList>
            <person name="Perisin M.A."/>
            <person name="Vetter M."/>
            <person name="Gilbert J.A."/>
            <person name="Bergelson J."/>
        </authorList>
    </citation>
    <scope>NUCLEOTIDE SEQUENCE [LARGE SCALE GENOMIC DNA]</scope>
    <source>
        <strain evidence="1 2">MEDvA23</strain>
    </source>
</reference>
<comment type="caution">
    <text evidence="1">The sequence shown here is derived from an EMBL/GenBank/DDBJ whole genome shotgun (WGS) entry which is preliminary data.</text>
</comment>
<dbReference type="Proteomes" id="UP000032067">
    <property type="component" value="Unassembled WGS sequence"/>
</dbReference>
<accession>A0A0D0LAM1</accession>
<gene>
    <name evidence="1" type="ORF">RT97_05240</name>
</gene>
<name>A0A0D0LAM1_VARPD</name>
<evidence type="ECO:0000313" key="2">
    <source>
        <dbReference type="Proteomes" id="UP000032067"/>
    </source>
</evidence>